<keyword evidence="2" id="KW-1185">Reference proteome</keyword>
<dbReference type="EMBL" id="KN831818">
    <property type="protein sequence ID" value="KIM35537.1"/>
    <property type="molecule type" value="Genomic_DNA"/>
</dbReference>
<accession>A0A0C2Y368</accession>
<dbReference type="AlphaFoldDB" id="A0A0C2Y368"/>
<proteinExistence type="predicted"/>
<sequence length="220" mass="24354">MSSTQTQPCVFKRFLLFEDAFPNAGQLFHDALALPNPAPTLLELLKEHPTYGAVRNLLDHYTLAVHEDPSRANALATALVAIRDSPDAPVTDGRTLQEIFPDELPEYHAYGFGSGDNKHQHIPTHLPAVRIYNQIRTTEIKIIGACIQLLTSGLIIVRISDNYVESANEAATKLKATKLRGIVKDSNGRQLLELAISHAETGFKSENDMDNAWEVLFPQT</sequence>
<evidence type="ECO:0000313" key="1">
    <source>
        <dbReference type="EMBL" id="KIM35537.1"/>
    </source>
</evidence>
<gene>
    <name evidence="1" type="ORF">M413DRAFT_32405</name>
</gene>
<dbReference type="Proteomes" id="UP000053424">
    <property type="component" value="Unassembled WGS sequence"/>
</dbReference>
<protein>
    <submittedName>
        <fullName evidence="1">Uncharacterized protein</fullName>
    </submittedName>
</protein>
<dbReference type="HOGENOM" id="CLU_080209_0_0_1"/>
<dbReference type="OrthoDB" id="3000038at2759"/>
<organism evidence="1 2">
    <name type="scientific">Hebeloma cylindrosporum</name>
    <dbReference type="NCBI Taxonomy" id="76867"/>
    <lineage>
        <taxon>Eukaryota</taxon>
        <taxon>Fungi</taxon>
        <taxon>Dikarya</taxon>
        <taxon>Basidiomycota</taxon>
        <taxon>Agaricomycotina</taxon>
        <taxon>Agaricomycetes</taxon>
        <taxon>Agaricomycetidae</taxon>
        <taxon>Agaricales</taxon>
        <taxon>Agaricineae</taxon>
        <taxon>Hymenogastraceae</taxon>
        <taxon>Hebeloma</taxon>
    </lineage>
</organism>
<reference evidence="1 2" key="1">
    <citation type="submission" date="2014-04" db="EMBL/GenBank/DDBJ databases">
        <authorList>
            <consortium name="DOE Joint Genome Institute"/>
            <person name="Kuo A."/>
            <person name="Gay G."/>
            <person name="Dore J."/>
            <person name="Kohler A."/>
            <person name="Nagy L.G."/>
            <person name="Floudas D."/>
            <person name="Copeland A."/>
            <person name="Barry K.W."/>
            <person name="Cichocki N."/>
            <person name="Veneault-Fourrey C."/>
            <person name="LaButti K."/>
            <person name="Lindquist E.A."/>
            <person name="Lipzen A."/>
            <person name="Lundell T."/>
            <person name="Morin E."/>
            <person name="Murat C."/>
            <person name="Sun H."/>
            <person name="Tunlid A."/>
            <person name="Henrissat B."/>
            <person name="Grigoriev I.V."/>
            <person name="Hibbett D.S."/>
            <person name="Martin F."/>
            <person name="Nordberg H.P."/>
            <person name="Cantor M.N."/>
            <person name="Hua S.X."/>
        </authorList>
    </citation>
    <scope>NUCLEOTIDE SEQUENCE [LARGE SCALE GENOMIC DNA]</scope>
    <source>
        <strain evidence="2">h7</strain>
    </source>
</reference>
<reference evidence="2" key="2">
    <citation type="submission" date="2015-01" db="EMBL/GenBank/DDBJ databases">
        <title>Evolutionary Origins and Diversification of the Mycorrhizal Mutualists.</title>
        <authorList>
            <consortium name="DOE Joint Genome Institute"/>
            <consortium name="Mycorrhizal Genomics Consortium"/>
            <person name="Kohler A."/>
            <person name="Kuo A."/>
            <person name="Nagy L.G."/>
            <person name="Floudas D."/>
            <person name="Copeland A."/>
            <person name="Barry K.W."/>
            <person name="Cichocki N."/>
            <person name="Veneault-Fourrey C."/>
            <person name="LaButti K."/>
            <person name="Lindquist E.A."/>
            <person name="Lipzen A."/>
            <person name="Lundell T."/>
            <person name="Morin E."/>
            <person name="Murat C."/>
            <person name="Riley R."/>
            <person name="Ohm R."/>
            <person name="Sun H."/>
            <person name="Tunlid A."/>
            <person name="Henrissat B."/>
            <person name="Grigoriev I.V."/>
            <person name="Hibbett D.S."/>
            <person name="Martin F."/>
        </authorList>
    </citation>
    <scope>NUCLEOTIDE SEQUENCE [LARGE SCALE GENOMIC DNA]</scope>
    <source>
        <strain evidence="2">h7</strain>
    </source>
</reference>
<evidence type="ECO:0000313" key="2">
    <source>
        <dbReference type="Proteomes" id="UP000053424"/>
    </source>
</evidence>
<name>A0A0C2Y368_HEBCY</name>